<proteinExistence type="predicted"/>
<reference evidence="2" key="1">
    <citation type="submission" date="2023-03" db="EMBL/GenBank/DDBJ databases">
        <title>Massive genome expansion in bonnet fungi (Mycena s.s.) driven by repeated elements and novel gene families across ecological guilds.</title>
        <authorList>
            <consortium name="Lawrence Berkeley National Laboratory"/>
            <person name="Harder C.B."/>
            <person name="Miyauchi S."/>
            <person name="Viragh M."/>
            <person name="Kuo A."/>
            <person name="Thoen E."/>
            <person name="Andreopoulos B."/>
            <person name="Lu D."/>
            <person name="Skrede I."/>
            <person name="Drula E."/>
            <person name="Henrissat B."/>
            <person name="Morin E."/>
            <person name="Kohler A."/>
            <person name="Barry K."/>
            <person name="LaButti K."/>
            <person name="Morin E."/>
            <person name="Salamov A."/>
            <person name="Lipzen A."/>
            <person name="Mereny Z."/>
            <person name="Hegedus B."/>
            <person name="Baldrian P."/>
            <person name="Stursova M."/>
            <person name="Weitz H."/>
            <person name="Taylor A."/>
            <person name="Grigoriev I.V."/>
            <person name="Nagy L.G."/>
            <person name="Martin F."/>
            <person name="Kauserud H."/>
        </authorList>
    </citation>
    <scope>NUCLEOTIDE SEQUENCE</scope>
    <source>
        <strain evidence="2">CBHHK002</strain>
    </source>
</reference>
<comment type="caution">
    <text evidence="2">The sequence shown here is derived from an EMBL/GenBank/DDBJ whole genome shotgun (WGS) entry which is preliminary data.</text>
</comment>
<organism evidence="2 3">
    <name type="scientific">Mycena albidolilacea</name>
    <dbReference type="NCBI Taxonomy" id="1033008"/>
    <lineage>
        <taxon>Eukaryota</taxon>
        <taxon>Fungi</taxon>
        <taxon>Dikarya</taxon>
        <taxon>Basidiomycota</taxon>
        <taxon>Agaricomycotina</taxon>
        <taxon>Agaricomycetes</taxon>
        <taxon>Agaricomycetidae</taxon>
        <taxon>Agaricales</taxon>
        <taxon>Marasmiineae</taxon>
        <taxon>Mycenaceae</taxon>
        <taxon>Mycena</taxon>
    </lineage>
</organism>
<evidence type="ECO:0000313" key="2">
    <source>
        <dbReference type="EMBL" id="KAJ7314225.1"/>
    </source>
</evidence>
<evidence type="ECO:0000259" key="1">
    <source>
        <dbReference type="Pfam" id="PF22803"/>
    </source>
</evidence>
<dbReference type="AlphaFoldDB" id="A0AAD7EDE0"/>
<dbReference type="Proteomes" id="UP001218218">
    <property type="component" value="Unassembled WGS sequence"/>
</dbReference>
<evidence type="ECO:0000313" key="3">
    <source>
        <dbReference type="Proteomes" id="UP001218218"/>
    </source>
</evidence>
<feature type="domain" description="Glycan binding protein Y3-like" evidence="1">
    <location>
        <begin position="54"/>
        <end position="140"/>
    </location>
</feature>
<gene>
    <name evidence="2" type="ORF">DFH08DRAFT_972967</name>
</gene>
<protein>
    <recommendedName>
        <fullName evidence="1">Glycan binding protein Y3-like domain-containing protein</fullName>
    </recommendedName>
</protein>
<keyword evidence="3" id="KW-1185">Reference proteome</keyword>
<dbReference type="InterPro" id="IPR054443">
    <property type="entry name" value="Y3-like_dom"/>
</dbReference>
<sequence length="140" mass="14416">MSHFESFDLNPSGSRPSKSTSLMFSKLSNIIFLAAAIATPVLGTTCDSSGSTLSCAAFIPAFCTALPFVAAGGSYGRCYSRIGGRCNFTVKNTGVFGLVPLFGPCVAALNPVAATCSHGGSNQIVPDPFKYTMKPNTGAC</sequence>
<accession>A0AAD7EDE0</accession>
<dbReference type="Pfam" id="PF22803">
    <property type="entry name" value="GBD_Y3"/>
    <property type="match status" value="1"/>
</dbReference>
<name>A0AAD7EDE0_9AGAR</name>
<dbReference type="EMBL" id="JARIHO010000068">
    <property type="protein sequence ID" value="KAJ7314225.1"/>
    <property type="molecule type" value="Genomic_DNA"/>
</dbReference>